<accession>A0A8T9QDL7</accession>
<dbReference type="AlphaFoldDB" id="A0A8T9QDL7"/>
<dbReference type="Proteomes" id="UP000831796">
    <property type="component" value="Chromosome"/>
</dbReference>
<keyword evidence="2" id="KW-1185">Reference proteome</keyword>
<dbReference type="EMBL" id="CP095046">
    <property type="protein sequence ID" value="UOQ72903.1"/>
    <property type="molecule type" value="Genomic_DNA"/>
</dbReference>
<dbReference type="KEGG" id="hcu:MUN79_02640"/>
<gene>
    <name evidence="1" type="ORF">MUN79_02640</name>
</gene>
<proteinExistence type="predicted"/>
<sequence>MAGIETGFLFELYPKELTILRAPNINDATLNTNFFPSVYLTLYIGHRS</sequence>
<protein>
    <submittedName>
        <fullName evidence="1">Uncharacterized protein</fullName>
    </submittedName>
</protein>
<evidence type="ECO:0000313" key="2">
    <source>
        <dbReference type="Proteomes" id="UP000831796"/>
    </source>
</evidence>
<reference evidence="1" key="1">
    <citation type="submission" date="2022-04" db="EMBL/GenBank/DDBJ databases">
        <title>Hymenobacter sp. isolated from the air.</title>
        <authorList>
            <person name="Won M."/>
            <person name="Lee C.-M."/>
            <person name="Woen H.-Y."/>
            <person name="Kwon S.-W."/>
        </authorList>
    </citation>
    <scope>NUCLEOTIDE SEQUENCE</scope>
    <source>
        <strain evidence="1">5116S-3</strain>
    </source>
</reference>
<dbReference type="RefSeq" id="WP_244676261.1">
    <property type="nucleotide sequence ID" value="NZ_CP095046.1"/>
</dbReference>
<name>A0A8T9QDL7_9BACT</name>
<evidence type="ECO:0000313" key="1">
    <source>
        <dbReference type="EMBL" id="UOQ72903.1"/>
    </source>
</evidence>
<organism evidence="1 2">
    <name type="scientific">Hymenobacter cellulosilyticus</name>
    <dbReference type="NCBI Taxonomy" id="2932248"/>
    <lineage>
        <taxon>Bacteria</taxon>
        <taxon>Pseudomonadati</taxon>
        <taxon>Bacteroidota</taxon>
        <taxon>Cytophagia</taxon>
        <taxon>Cytophagales</taxon>
        <taxon>Hymenobacteraceae</taxon>
        <taxon>Hymenobacter</taxon>
    </lineage>
</organism>